<proteinExistence type="inferred from homology"/>
<evidence type="ECO:0000256" key="3">
    <source>
        <dbReference type="ARBA" id="ARBA00022741"/>
    </source>
</evidence>
<dbReference type="GO" id="GO:0005524">
    <property type="term" value="F:ATP binding"/>
    <property type="evidence" value="ECO:0007669"/>
    <property type="project" value="UniProtKB-KW"/>
</dbReference>
<reference evidence="6 7" key="1">
    <citation type="submission" date="2016-11" db="EMBL/GenBank/DDBJ databases">
        <title>Tenacibaculum sp. LPB0136, isolated from marine environment.</title>
        <authorList>
            <person name="Kim E."/>
            <person name="Yi H."/>
        </authorList>
    </citation>
    <scope>NUCLEOTIDE SEQUENCE [LARGE SCALE GENOMIC DNA]</scope>
    <source>
        <strain evidence="6 7">LPB0136</strain>
    </source>
</reference>
<sequence length="433" mass="48661">MKDDVILKVENLSKQYRLGTVGTGTISHDLNRWWAKIRGKEDPYLKIGEANDRSAKGSSEYVWALKDINFEVKRGEVLGIIGKNGAGKSTLLKILSKVTGPTTGSIKSKGRIASLLEVGTGFHPEMTGRENIFLNGAILGMTKKEIASKLDEIIDFSGCERYVDTPVKRYSSGMKVRLAFAVAAHLEPDILVVDEVLAVGDAEFQKKAIGKMQDISQGDGRTVLFVSHDMMAIQNLCTRLITLEDGKVSFEGNVENGIIKYLNKESSIKKYENLIDLKFRRGDKSAKFKSIKLSSLYKGVLYNDINKVYSGSEKVFIDIEISNFKELREVFISLDISDAMNNPVSNVSNEFTQQKIILKEGNNKIQFEIANFNFRAMDYCLSLWGADAKNNVFDFLKNEIIFSVIETDFYNTNKVPRGKQHGYFLLNNKVYEK</sequence>
<dbReference type="RefSeq" id="WP_072555029.1">
    <property type="nucleotide sequence ID" value="NZ_CP018155.1"/>
</dbReference>
<organism evidence="6 7">
    <name type="scientific">Tenacibaculum todarodis</name>
    <dbReference type="NCBI Taxonomy" id="1850252"/>
    <lineage>
        <taxon>Bacteria</taxon>
        <taxon>Pseudomonadati</taxon>
        <taxon>Bacteroidota</taxon>
        <taxon>Flavobacteriia</taxon>
        <taxon>Flavobacteriales</taxon>
        <taxon>Flavobacteriaceae</taxon>
        <taxon>Tenacibaculum</taxon>
    </lineage>
</organism>
<comment type="similarity">
    <text evidence="1">Belongs to the ABC transporter superfamily.</text>
</comment>
<dbReference type="InterPro" id="IPR017871">
    <property type="entry name" value="ABC_transporter-like_CS"/>
</dbReference>
<protein>
    <submittedName>
        <fullName evidence="6">ABC transporter ATP-binding protein</fullName>
    </submittedName>
</protein>
<keyword evidence="7" id="KW-1185">Reference proteome</keyword>
<dbReference type="InterPro" id="IPR050683">
    <property type="entry name" value="Bact_Polysacc_Export_ATP-bd"/>
</dbReference>
<dbReference type="EMBL" id="CP018155">
    <property type="protein sequence ID" value="APG64705.1"/>
    <property type="molecule type" value="Genomic_DNA"/>
</dbReference>
<dbReference type="GO" id="GO:0016020">
    <property type="term" value="C:membrane"/>
    <property type="evidence" value="ECO:0007669"/>
    <property type="project" value="InterPro"/>
</dbReference>
<dbReference type="Gene3D" id="3.40.50.300">
    <property type="entry name" value="P-loop containing nucleotide triphosphate hydrolases"/>
    <property type="match status" value="1"/>
</dbReference>
<evidence type="ECO:0000256" key="2">
    <source>
        <dbReference type="ARBA" id="ARBA00022448"/>
    </source>
</evidence>
<dbReference type="PANTHER" id="PTHR46743">
    <property type="entry name" value="TEICHOIC ACIDS EXPORT ATP-BINDING PROTEIN TAGH"/>
    <property type="match status" value="1"/>
</dbReference>
<dbReference type="Pfam" id="PF00005">
    <property type="entry name" value="ABC_tran"/>
    <property type="match status" value="1"/>
</dbReference>
<evidence type="ECO:0000259" key="5">
    <source>
        <dbReference type="PROSITE" id="PS50893"/>
    </source>
</evidence>
<evidence type="ECO:0000313" key="7">
    <source>
        <dbReference type="Proteomes" id="UP000181898"/>
    </source>
</evidence>
<dbReference type="GO" id="GO:0016887">
    <property type="term" value="F:ATP hydrolysis activity"/>
    <property type="evidence" value="ECO:0007669"/>
    <property type="project" value="InterPro"/>
</dbReference>
<dbReference type="CDD" id="cd03220">
    <property type="entry name" value="ABC_KpsT_Wzt"/>
    <property type="match status" value="1"/>
</dbReference>
<keyword evidence="3" id="KW-0547">Nucleotide-binding</keyword>
<gene>
    <name evidence="6" type="ORF">LPB136_04720</name>
</gene>
<keyword evidence="2" id="KW-0813">Transport</keyword>
<dbReference type="PROSITE" id="PS50893">
    <property type="entry name" value="ABC_TRANSPORTER_2"/>
    <property type="match status" value="1"/>
</dbReference>
<dbReference type="InterPro" id="IPR027417">
    <property type="entry name" value="P-loop_NTPase"/>
</dbReference>
<feature type="domain" description="ABC transporter" evidence="5">
    <location>
        <begin position="45"/>
        <end position="270"/>
    </location>
</feature>
<dbReference type="OrthoDB" id="9801987at2"/>
<dbReference type="Gene3D" id="2.70.50.60">
    <property type="entry name" value="abc- transporter (atp binding component) like domain"/>
    <property type="match status" value="1"/>
</dbReference>
<dbReference type="AlphaFoldDB" id="A0A1L3JHT7"/>
<dbReference type="GO" id="GO:0140359">
    <property type="term" value="F:ABC-type transporter activity"/>
    <property type="evidence" value="ECO:0007669"/>
    <property type="project" value="InterPro"/>
</dbReference>
<evidence type="ECO:0000256" key="4">
    <source>
        <dbReference type="ARBA" id="ARBA00022840"/>
    </source>
</evidence>
<evidence type="ECO:0000313" key="6">
    <source>
        <dbReference type="EMBL" id="APG64705.1"/>
    </source>
</evidence>
<dbReference type="InterPro" id="IPR003593">
    <property type="entry name" value="AAA+_ATPase"/>
</dbReference>
<dbReference type="KEGG" id="ten:LPB136_04720"/>
<dbReference type="STRING" id="1850252.LPB136_04720"/>
<accession>A0A1L3JHT7</accession>
<dbReference type="SUPFAM" id="SSF52540">
    <property type="entry name" value="P-loop containing nucleoside triphosphate hydrolases"/>
    <property type="match status" value="1"/>
</dbReference>
<name>A0A1L3JHT7_9FLAO</name>
<evidence type="ECO:0000256" key="1">
    <source>
        <dbReference type="ARBA" id="ARBA00005417"/>
    </source>
</evidence>
<dbReference type="PROSITE" id="PS00211">
    <property type="entry name" value="ABC_TRANSPORTER_1"/>
    <property type="match status" value="1"/>
</dbReference>
<dbReference type="InterPro" id="IPR015860">
    <property type="entry name" value="ABC_transpr_TagH-like"/>
</dbReference>
<dbReference type="InterPro" id="IPR003439">
    <property type="entry name" value="ABC_transporter-like_ATP-bd"/>
</dbReference>
<dbReference type="SMART" id="SM00382">
    <property type="entry name" value="AAA"/>
    <property type="match status" value="1"/>
</dbReference>
<keyword evidence="4 6" id="KW-0067">ATP-binding</keyword>
<dbReference type="PANTHER" id="PTHR46743:SF2">
    <property type="entry name" value="TEICHOIC ACIDS EXPORT ATP-BINDING PROTEIN TAGH"/>
    <property type="match status" value="1"/>
</dbReference>
<dbReference type="Proteomes" id="UP000181898">
    <property type="component" value="Chromosome"/>
</dbReference>